<proteinExistence type="predicted"/>
<protein>
    <recommendedName>
        <fullName evidence="3">Secreted protein</fullName>
    </recommendedName>
</protein>
<keyword evidence="1" id="KW-0732">Signal</keyword>
<evidence type="ECO:0000313" key="2">
    <source>
        <dbReference type="EMBL" id="JAD50629.1"/>
    </source>
</evidence>
<dbReference type="AlphaFoldDB" id="A0A0A9AG49"/>
<reference evidence="2" key="1">
    <citation type="submission" date="2014-09" db="EMBL/GenBank/DDBJ databases">
        <authorList>
            <person name="Magalhaes I.L.F."/>
            <person name="Oliveira U."/>
            <person name="Santos F.R."/>
            <person name="Vidigal T.H.D.A."/>
            <person name="Brescovit A.D."/>
            <person name="Santos A.J."/>
        </authorList>
    </citation>
    <scope>NUCLEOTIDE SEQUENCE</scope>
    <source>
        <tissue evidence="2">Shoot tissue taken approximately 20 cm above the soil surface</tissue>
    </source>
</reference>
<sequence>MPNNKVQILLIYLGILSARASYFNGSADELNPDKINIHLWYRPLMYTRSCLFRLLNMKSKSTKGQQFKS</sequence>
<feature type="chain" id="PRO_5002045403" description="Secreted protein" evidence="1">
    <location>
        <begin position="21"/>
        <end position="69"/>
    </location>
</feature>
<evidence type="ECO:0008006" key="3">
    <source>
        <dbReference type="Google" id="ProtNLM"/>
    </source>
</evidence>
<accession>A0A0A9AG49</accession>
<dbReference type="EMBL" id="GBRH01247266">
    <property type="protein sequence ID" value="JAD50629.1"/>
    <property type="molecule type" value="Transcribed_RNA"/>
</dbReference>
<evidence type="ECO:0000256" key="1">
    <source>
        <dbReference type="SAM" id="SignalP"/>
    </source>
</evidence>
<organism evidence="2">
    <name type="scientific">Arundo donax</name>
    <name type="common">Giant reed</name>
    <name type="synonym">Donax arundinaceus</name>
    <dbReference type="NCBI Taxonomy" id="35708"/>
    <lineage>
        <taxon>Eukaryota</taxon>
        <taxon>Viridiplantae</taxon>
        <taxon>Streptophyta</taxon>
        <taxon>Embryophyta</taxon>
        <taxon>Tracheophyta</taxon>
        <taxon>Spermatophyta</taxon>
        <taxon>Magnoliopsida</taxon>
        <taxon>Liliopsida</taxon>
        <taxon>Poales</taxon>
        <taxon>Poaceae</taxon>
        <taxon>PACMAD clade</taxon>
        <taxon>Arundinoideae</taxon>
        <taxon>Arundineae</taxon>
        <taxon>Arundo</taxon>
    </lineage>
</organism>
<name>A0A0A9AG49_ARUDO</name>
<feature type="signal peptide" evidence="1">
    <location>
        <begin position="1"/>
        <end position="20"/>
    </location>
</feature>
<reference evidence="2" key="2">
    <citation type="journal article" date="2015" name="Data Brief">
        <title>Shoot transcriptome of the giant reed, Arundo donax.</title>
        <authorList>
            <person name="Barrero R.A."/>
            <person name="Guerrero F.D."/>
            <person name="Moolhuijzen P."/>
            <person name="Goolsby J.A."/>
            <person name="Tidwell J."/>
            <person name="Bellgard S.E."/>
            <person name="Bellgard M.I."/>
        </authorList>
    </citation>
    <scope>NUCLEOTIDE SEQUENCE</scope>
    <source>
        <tissue evidence="2">Shoot tissue taken approximately 20 cm above the soil surface</tissue>
    </source>
</reference>